<dbReference type="EMBL" id="CP066308">
    <property type="protein sequence ID" value="QQE74614.1"/>
    <property type="molecule type" value="Genomic_DNA"/>
</dbReference>
<accession>A0A7T5EL45</accession>
<evidence type="ECO:0000313" key="4">
    <source>
        <dbReference type="Proteomes" id="UP000595847"/>
    </source>
</evidence>
<dbReference type="Proteomes" id="UP000677234">
    <property type="component" value="Chromosome"/>
</dbReference>
<feature type="transmembrane region" description="Helical" evidence="1">
    <location>
        <begin position="98"/>
        <end position="116"/>
    </location>
</feature>
<dbReference type="EMBL" id="CP073708">
    <property type="protein sequence ID" value="QUO41697.1"/>
    <property type="molecule type" value="Genomic_DNA"/>
</dbReference>
<feature type="transmembrane region" description="Helical" evidence="1">
    <location>
        <begin position="275"/>
        <end position="295"/>
    </location>
</feature>
<reference evidence="2 4" key="1">
    <citation type="submission" date="2020-12" db="EMBL/GenBank/DDBJ databases">
        <title>strain FJAT-54423T represents a novel species of the genus Brevibacillus.</title>
        <authorList>
            <person name="Tang R."/>
        </authorList>
    </citation>
    <scope>NUCLEOTIDE SEQUENCE [LARGE SCALE GENOMIC DNA]</scope>
    <source>
        <strain evidence="2 4">FJAT-54423</strain>
    </source>
</reference>
<evidence type="ECO:0000313" key="3">
    <source>
        <dbReference type="EMBL" id="QUO41697.1"/>
    </source>
</evidence>
<dbReference type="KEGG" id="bcop:JD108_00985"/>
<gene>
    <name evidence="2" type="ORF">JD108_00985</name>
    <name evidence="3" type="ORF">KDJ56_00985</name>
</gene>
<feature type="transmembrane region" description="Helical" evidence="1">
    <location>
        <begin position="238"/>
        <end position="255"/>
    </location>
</feature>
<reference evidence="3" key="2">
    <citation type="submission" date="2021-04" db="EMBL/GenBank/DDBJ databases">
        <title>Brevibacillus composti FJAT-54423, complete genome.</title>
        <authorList>
            <person name="Tang R."/>
        </authorList>
    </citation>
    <scope>NUCLEOTIDE SEQUENCE</scope>
    <source>
        <strain evidence="3">FJAT-54424</strain>
    </source>
</reference>
<evidence type="ECO:0000313" key="5">
    <source>
        <dbReference type="Proteomes" id="UP000677234"/>
    </source>
</evidence>
<dbReference type="Proteomes" id="UP000595847">
    <property type="component" value="Chromosome"/>
</dbReference>
<keyword evidence="1" id="KW-0472">Membrane</keyword>
<evidence type="ECO:0000313" key="2">
    <source>
        <dbReference type="EMBL" id="QQE74614.1"/>
    </source>
</evidence>
<keyword evidence="1" id="KW-0812">Transmembrane</keyword>
<sequence>MKLFLFIPMFVCLLVGFFMLGLYAHRTWSSPKVFFTGAVAKWRERMLQHRPNRYLYKQYERWCQIAGGEPAYFLILSMTGGAAGFVSGLLLGNVIVSLSLFVLLLLLPTLLLYARYTVLINRKIMSFCLFVDLFSRYYSSRKNIVLAFREMVEECPKDLLPELLLLTNKLADGGNSAIALQEFAERLNHHWAFDFATYVTSGLEGETEDIQTALNRLTSEMFVQQDEKEERNSEIHSIWISLIVVIIICICLIPYNQTLLKDSYRLYFFTNDGQAILSLAVMVWSISILLAFIWGRRYR</sequence>
<feature type="transmembrane region" description="Helical" evidence="1">
    <location>
        <begin position="71"/>
        <end position="92"/>
    </location>
</feature>
<protein>
    <submittedName>
        <fullName evidence="2">Type II secretion system F family protein</fullName>
    </submittedName>
</protein>
<evidence type="ECO:0000256" key="1">
    <source>
        <dbReference type="SAM" id="Phobius"/>
    </source>
</evidence>
<organism evidence="2 4">
    <name type="scientific">Brevibacillus composti</name>
    <dbReference type="NCBI Taxonomy" id="2796470"/>
    <lineage>
        <taxon>Bacteria</taxon>
        <taxon>Bacillati</taxon>
        <taxon>Bacillota</taxon>
        <taxon>Bacilli</taxon>
        <taxon>Bacillales</taxon>
        <taxon>Paenibacillaceae</taxon>
        <taxon>Brevibacillus</taxon>
    </lineage>
</organism>
<keyword evidence="1" id="KW-1133">Transmembrane helix</keyword>
<dbReference type="AlphaFoldDB" id="A0A7T5EL45"/>
<name>A0A7T5EL45_9BACL</name>
<keyword evidence="5" id="KW-1185">Reference proteome</keyword>
<proteinExistence type="predicted"/>
<dbReference type="RefSeq" id="WP_198828190.1">
    <property type="nucleotide sequence ID" value="NZ_CP066308.1"/>
</dbReference>
<feature type="transmembrane region" description="Helical" evidence="1">
    <location>
        <begin position="6"/>
        <end position="24"/>
    </location>
</feature>